<dbReference type="InterPro" id="IPR013169">
    <property type="entry name" value="mRNA_splic_Cwf18-like"/>
</dbReference>
<protein>
    <recommendedName>
        <fullName evidence="4">Coiled-coil domain-containing protein 12</fullName>
    </recommendedName>
</protein>
<reference evidence="2" key="1">
    <citation type="submission" date="2016-04" db="EMBL/GenBank/DDBJ databases">
        <authorList>
            <person name="Nguyen H.D."/>
            <person name="Samba Siva P."/>
            <person name="Cullis J."/>
            <person name="Levesque C.A."/>
            <person name="Hambleton S."/>
        </authorList>
    </citation>
    <scope>NUCLEOTIDE SEQUENCE</scope>
    <source>
        <strain evidence="2">DAOMC 236422</strain>
    </source>
</reference>
<dbReference type="GO" id="GO:0071014">
    <property type="term" value="C:post-mRNA release spliceosomal complex"/>
    <property type="evidence" value="ECO:0007669"/>
    <property type="project" value="TreeGrafter"/>
</dbReference>
<dbReference type="PANTHER" id="PTHR31551">
    <property type="entry name" value="PRE-MRNA-SPLICING FACTOR CWF18"/>
    <property type="match status" value="1"/>
</dbReference>
<sequence>MEAAAAARRERLLALRQRRADEEAGLIAPDAPDARLAIKRTFRNYDPATGQARTRHTALLPTDTVENAVRGLQEAVIAEDDLKREQHLDLLNIAPKKPNWDLKRDMEKRLAKLERRDQEARMILIRQRIAATRGAGGSTEDALTKIGAEVAASAAKDPSLRRLVGYDDFNDDEDADGDGDSELSEE</sequence>
<name>A0A8X7NGK4_9BASI</name>
<dbReference type="Proteomes" id="UP000078113">
    <property type="component" value="Unassembled WGS sequence"/>
</dbReference>
<evidence type="ECO:0000256" key="1">
    <source>
        <dbReference type="SAM" id="MobiDB-lite"/>
    </source>
</evidence>
<evidence type="ECO:0000313" key="3">
    <source>
        <dbReference type="Proteomes" id="UP000078113"/>
    </source>
</evidence>
<feature type="region of interest" description="Disordered" evidence="1">
    <location>
        <begin position="162"/>
        <end position="186"/>
    </location>
</feature>
<dbReference type="Pfam" id="PF08315">
    <property type="entry name" value="cwf18"/>
    <property type="match status" value="1"/>
</dbReference>
<feature type="compositionally biased region" description="Acidic residues" evidence="1">
    <location>
        <begin position="168"/>
        <end position="186"/>
    </location>
</feature>
<keyword evidence="3" id="KW-1185">Reference proteome</keyword>
<reference evidence="2" key="2">
    <citation type="journal article" date="2019" name="IMA Fungus">
        <title>Genome sequencing and comparison of five Tilletia species to identify candidate genes for the detection of regulated species infecting wheat.</title>
        <authorList>
            <person name="Nguyen H.D.T."/>
            <person name="Sultana T."/>
            <person name="Kesanakurti P."/>
            <person name="Hambleton S."/>
        </authorList>
    </citation>
    <scope>NUCLEOTIDE SEQUENCE</scope>
    <source>
        <strain evidence="2">DAOMC 236422</strain>
    </source>
</reference>
<comment type="caution">
    <text evidence="2">The sequence shown here is derived from an EMBL/GenBank/DDBJ whole genome shotgun (WGS) entry which is preliminary data.</text>
</comment>
<dbReference type="AlphaFoldDB" id="A0A8X7NGK4"/>
<accession>A0A8X7NGK4</accession>
<evidence type="ECO:0000313" key="2">
    <source>
        <dbReference type="EMBL" id="KAE8271551.1"/>
    </source>
</evidence>
<dbReference type="GO" id="GO:0005684">
    <property type="term" value="C:U2-type spliceosomal complex"/>
    <property type="evidence" value="ECO:0007669"/>
    <property type="project" value="TreeGrafter"/>
</dbReference>
<dbReference type="EMBL" id="LWDG02000015">
    <property type="protein sequence ID" value="KAE8271551.1"/>
    <property type="molecule type" value="Genomic_DNA"/>
</dbReference>
<evidence type="ECO:0008006" key="4">
    <source>
        <dbReference type="Google" id="ProtNLM"/>
    </source>
</evidence>
<dbReference type="PANTHER" id="PTHR31551:SF1">
    <property type="entry name" value="COILED-COIL DOMAIN-CONTAINING PROTEIN 12"/>
    <property type="match status" value="1"/>
</dbReference>
<gene>
    <name evidence="2" type="ORF">A4X09_0g786</name>
</gene>
<proteinExistence type="predicted"/>
<organism evidence="2 3">
    <name type="scientific">Tilletia walkeri</name>
    <dbReference type="NCBI Taxonomy" id="117179"/>
    <lineage>
        <taxon>Eukaryota</taxon>
        <taxon>Fungi</taxon>
        <taxon>Dikarya</taxon>
        <taxon>Basidiomycota</taxon>
        <taxon>Ustilaginomycotina</taxon>
        <taxon>Exobasidiomycetes</taxon>
        <taxon>Tilletiales</taxon>
        <taxon>Tilletiaceae</taxon>
        <taxon>Tilletia</taxon>
    </lineage>
</organism>